<dbReference type="NCBIfam" id="NF040486">
    <property type="entry name" value="SrfA_fam"/>
    <property type="match status" value="1"/>
</dbReference>
<feature type="region of interest" description="Disordered" evidence="1">
    <location>
        <begin position="259"/>
        <end position="278"/>
    </location>
</feature>
<evidence type="ECO:0000313" key="4">
    <source>
        <dbReference type="Proteomes" id="UP000243629"/>
    </source>
</evidence>
<feature type="compositionally biased region" description="Low complexity" evidence="1">
    <location>
        <begin position="289"/>
        <end position="333"/>
    </location>
</feature>
<proteinExistence type="predicted"/>
<dbReference type="STRING" id="1720063.SAMN05216217_102151"/>
<evidence type="ECO:0008006" key="5">
    <source>
        <dbReference type="Google" id="ProtNLM"/>
    </source>
</evidence>
<dbReference type="AlphaFoldDB" id="A0A1I4P7A5"/>
<dbReference type="InterPro" id="IPR047774">
    <property type="entry name" value="SrfA-like"/>
</dbReference>
<keyword evidence="2" id="KW-1133">Transmembrane helix</keyword>
<dbReference type="Proteomes" id="UP000243629">
    <property type="component" value="Unassembled WGS sequence"/>
</dbReference>
<feature type="transmembrane region" description="Helical" evidence="2">
    <location>
        <begin position="215"/>
        <end position="235"/>
    </location>
</feature>
<organism evidence="3 4">
    <name type="scientific">Halopseudomonas yangmingensis</name>
    <dbReference type="NCBI Taxonomy" id="1720063"/>
    <lineage>
        <taxon>Bacteria</taxon>
        <taxon>Pseudomonadati</taxon>
        <taxon>Pseudomonadota</taxon>
        <taxon>Gammaproteobacteria</taxon>
        <taxon>Pseudomonadales</taxon>
        <taxon>Pseudomonadaceae</taxon>
        <taxon>Halopseudomonas</taxon>
    </lineage>
</organism>
<dbReference type="RefSeq" id="WP_093472527.1">
    <property type="nucleotide sequence ID" value="NZ_FOUI01000002.1"/>
</dbReference>
<evidence type="ECO:0000313" key="3">
    <source>
        <dbReference type="EMBL" id="SFM23470.1"/>
    </source>
</evidence>
<sequence>MLGTLLRNGSSDEFIALGETGQPVYKAALQIIAALSRKQPELAHFLAVPKSNDQGTRIDWYSPLPGDVIPWASATEDERGSATSALQSFKQSLASLSQSLISQGGKSGQGDQVIFGKLLGLVAHCPDANFIYLVSTESTSGLPHLQPVLSFWGFVHSEPERLLDPLYFLAPRQAFSSPPASPVTANAPASLGSQATATVQTDLAVIPVTPWWRRLWWLLLPLLLLLLLLLMFGPLRGCLPSATPGFGIPGVSTKMTTLPSVDVHANPGTGMASGPARPTTLAQLPAADVAAGGSAAPAAEPPAATEPPANEPQNASDIEAEAPTEAAETNAAPPQQPPAPTEPPQPMDPPAPPLSIPADAAQGPADFLNGSYRAGAGIQDRRTGKPLRLEYQFQDGRGNVTVQRPDGVNCSGAVAASMQGAQLAIRSEAQAACADGSRYEMPDISCTPGTQNIADCTGSYGSENFPMSMRQVGE</sequence>
<name>A0A1I4P7A5_9GAMM</name>
<keyword evidence="2" id="KW-0812">Transmembrane</keyword>
<feature type="compositionally biased region" description="Pro residues" evidence="1">
    <location>
        <begin position="334"/>
        <end position="355"/>
    </location>
</feature>
<dbReference type="OrthoDB" id="5448848at2"/>
<feature type="region of interest" description="Disordered" evidence="1">
    <location>
        <begin position="289"/>
        <end position="383"/>
    </location>
</feature>
<evidence type="ECO:0000256" key="1">
    <source>
        <dbReference type="SAM" id="MobiDB-lite"/>
    </source>
</evidence>
<gene>
    <name evidence="3" type="ORF">SAMN05216217_102151</name>
</gene>
<dbReference type="EMBL" id="FOUI01000002">
    <property type="protein sequence ID" value="SFM23470.1"/>
    <property type="molecule type" value="Genomic_DNA"/>
</dbReference>
<keyword evidence="4" id="KW-1185">Reference proteome</keyword>
<accession>A0A1I4P7A5</accession>
<reference evidence="4" key="1">
    <citation type="submission" date="2016-10" db="EMBL/GenBank/DDBJ databases">
        <authorList>
            <person name="Varghese N."/>
            <person name="Submissions S."/>
        </authorList>
    </citation>
    <scope>NUCLEOTIDE SEQUENCE [LARGE SCALE GENOMIC DNA]</scope>
    <source>
        <strain evidence="4">DSM 24213</strain>
    </source>
</reference>
<keyword evidence="2" id="KW-0472">Membrane</keyword>
<protein>
    <recommendedName>
        <fullName evidence="5">Virulence factor</fullName>
    </recommendedName>
</protein>
<evidence type="ECO:0000256" key="2">
    <source>
        <dbReference type="SAM" id="Phobius"/>
    </source>
</evidence>